<name>A0ABS8Y4M1_DATST</name>
<dbReference type="EMBL" id="JACEIK010018136">
    <property type="protein sequence ID" value="MCE5165964.1"/>
    <property type="molecule type" value="Genomic_DNA"/>
</dbReference>
<reference evidence="1 2" key="1">
    <citation type="journal article" date="2021" name="BMC Genomics">
        <title>Datura genome reveals duplications of psychoactive alkaloid biosynthetic genes and high mutation rate following tissue culture.</title>
        <authorList>
            <person name="Rajewski A."/>
            <person name="Carter-House D."/>
            <person name="Stajich J."/>
            <person name="Litt A."/>
        </authorList>
    </citation>
    <scope>NUCLEOTIDE SEQUENCE [LARGE SCALE GENOMIC DNA]</scope>
    <source>
        <strain evidence="1">AR-01</strain>
    </source>
</reference>
<gene>
    <name evidence="1" type="ORF">HAX54_013488</name>
</gene>
<dbReference type="Proteomes" id="UP000823775">
    <property type="component" value="Unassembled WGS sequence"/>
</dbReference>
<accession>A0ABS8Y4M1</accession>
<proteinExistence type="predicted"/>
<protein>
    <submittedName>
        <fullName evidence="1">Uncharacterized protein</fullName>
    </submittedName>
</protein>
<feature type="non-terminal residue" evidence="1">
    <location>
        <position position="1"/>
    </location>
</feature>
<comment type="caution">
    <text evidence="1">The sequence shown here is derived from an EMBL/GenBank/DDBJ whole genome shotgun (WGS) entry which is preliminary data.</text>
</comment>
<evidence type="ECO:0000313" key="2">
    <source>
        <dbReference type="Proteomes" id="UP000823775"/>
    </source>
</evidence>
<keyword evidence="2" id="KW-1185">Reference proteome</keyword>
<sequence>CEHNNAQAPCWIVSSEPWVRNYEQKDSIGKQDPSAWGENNLAGEGEKEGDYVFVRWWYCRGLIEKDEIPVVVMERDKRRGRREFNGESPATVVAEFTREDEEATMPSRRGSWVCCAWSVGVMEEKEMREEGATFLLRWFGERG</sequence>
<evidence type="ECO:0000313" key="1">
    <source>
        <dbReference type="EMBL" id="MCE5165964.1"/>
    </source>
</evidence>
<organism evidence="1 2">
    <name type="scientific">Datura stramonium</name>
    <name type="common">Jimsonweed</name>
    <name type="synonym">Common thornapple</name>
    <dbReference type="NCBI Taxonomy" id="4076"/>
    <lineage>
        <taxon>Eukaryota</taxon>
        <taxon>Viridiplantae</taxon>
        <taxon>Streptophyta</taxon>
        <taxon>Embryophyta</taxon>
        <taxon>Tracheophyta</taxon>
        <taxon>Spermatophyta</taxon>
        <taxon>Magnoliopsida</taxon>
        <taxon>eudicotyledons</taxon>
        <taxon>Gunneridae</taxon>
        <taxon>Pentapetalae</taxon>
        <taxon>asterids</taxon>
        <taxon>lamiids</taxon>
        <taxon>Solanales</taxon>
        <taxon>Solanaceae</taxon>
        <taxon>Solanoideae</taxon>
        <taxon>Datureae</taxon>
        <taxon>Datura</taxon>
    </lineage>
</organism>